<dbReference type="KEGG" id="vg:55013109"/>
<proteinExistence type="predicted"/>
<sequence>MTKPSVLNRFNATVEQFVEEEGVDFNEAVAGGGGKLMPEGKALARLIQYVEVGPQPIKQDASKPPVNKFFLKFAVWGKGKDKQSTFHEVVDGKMVPGVIRTQMIAVKKDLNSKSGAYKLFKRMNPDKTAKHFAQLINGTFILPIVHNESGEGENKKVYANIDLENISLAVNPVTDEPFDVPEVEDESLFKLFLWNRPSKEDWESLYIEGKNDEGKSKNWIQDTLLSSPEFPGSPLDLLLNGGGAGSAISELPELDEPEQEEVKEVTPPPEELPVKGKGGAKGAKGAKKGSEEAKPEPDVTGEADFGLPSL</sequence>
<protein>
    <submittedName>
        <fullName evidence="2">Uncharacterized protein</fullName>
    </submittedName>
</protein>
<name>A0A4D6DYU9_9CAUD</name>
<dbReference type="GeneID" id="55013109"/>
<feature type="compositionally biased region" description="Basic and acidic residues" evidence="1">
    <location>
        <begin position="288"/>
        <end position="297"/>
    </location>
</feature>
<organism evidence="2 3">
    <name type="scientific">Escherichia phage Lidtsur</name>
    <dbReference type="NCBI Taxonomy" id="2562235"/>
    <lineage>
        <taxon>Viruses</taxon>
        <taxon>Duplodnaviria</taxon>
        <taxon>Heunggongvirae</taxon>
        <taxon>Uroviricota</taxon>
        <taxon>Caudoviricetes</taxon>
        <taxon>Autographivirales</taxon>
        <taxon>Autoscriptoviridae</taxon>
        <taxon>Stentvirinae</taxon>
        <taxon>Bonnellvirus</taxon>
        <taxon>Bonnellvirus lidtsur</taxon>
    </lineage>
</organism>
<evidence type="ECO:0000256" key="1">
    <source>
        <dbReference type="SAM" id="MobiDB-lite"/>
    </source>
</evidence>
<dbReference type="EMBL" id="MK629528">
    <property type="protein sequence ID" value="QBZ71531.1"/>
    <property type="molecule type" value="Genomic_DNA"/>
</dbReference>
<evidence type="ECO:0000313" key="3">
    <source>
        <dbReference type="Proteomes" id="UP000297092"/>
    </source>
</evidence>
<evidence type="ECO:0000313" key="2">
    <source>
        <dbReference type="EMBL" id="QBZ71531.1"/>
    </source>
</evidence>
<accession>A0A4D6DYU9</accession>
<feature type="compositionally biased region" description="Acidic residues" evidence="1">
    <location>
        <begin position="252"/>
        <end position="261"/>
    </location>
</feature>
<reference evidence="3" key="1">
    <citation type="submission" date="2019-03" db="EMBL/GenBank/DDBJ databases">
        <authorList>
            <person name="Olsen N.S."/>
            <person name="Kot W."/>
            <person name="Hansen L.H."/>
        </authorList>
    </citation>
    <scope>NUCLEOTIDE SEQUENCE [LARGE SCALE GENOMIC DNA]</scope>
</reference>
<keyword evidence="3" id="KW-1185">Reference proteome</keyword>
<dbReference type="RefSeq" id="YP_009821625.1">
    <property type="nucleotide sequence ID" value="NC_048177.1"/>
</dbReference>
<feature type="region of interest" description="Disordered" evidence="1">
    <location>
        <begin position="241"/>
        <end position="310"/>
    </location>
</feature>
<dbReference type="Proteomes" id="UP000297092">
    <property type="component" value="Segment"/>
</dbReference>